<keyword evidence="3" id="KW-0472">Membrane</keyword>
<gene>
    <name evidence="6" type="ORF">EW093_02735</name>
</gene>
<dbReference type="SUPFAM" id="SSF55073">
    <property type="entry name" value="Nucleotide cyclase"/>
    <property type="match status" value="1"/>
</dbReference>
<organism evidence="6 7">
    <name type="scientific">Thiospirochaeta perfilievii</name>
    <dbReference type="NCBI Taxonomy" id="252967"/>
    <lineage>
        <taxon>Bacteria</taxon>
        <taxon>Pseudomonadati</taxon>
        <taxon>Spirochaetota</taxon>
        <taxon>Spirochaetia</taxon>
        <taxon>Spirochaetales</taxon>
        <taxon>Spirochaetaceae</taxon>
        <taxon>Thiospirochaeta</taxon>
    </lineage>
</organism>
<keyword evidence="4" id="KW-0732">Signal</keyword>
<dbReference type="RefSeq" id="WP_149566918.1">
    <property type="nucleotide sequence ID" value="NZ_CP035807.1"/>
</dbReference>
<reference evidence="6 7" key="1">
    <citation type="submission" date="2019-02" db="EMBL/GenBank/DDBJ databases">
        <authorList>
            <person name="Fomenkov A."/>
            <person name="Dubinina G."/>
            <person name="Grabovich M."/>
            <person name="Vincze T."/>
            <person name="Roberts R.J."/>
        </authorList>
    </citation>
    <scope>NUCLEOTIDE SEQUENCE [LARGE SCALE GENOMIC DNA]</scope>
    <source>
        <strain evidence="6 7">P</strain>
    </source>
</reference>
<dbReference type="InterPro" id="IPR011123">
    <property type="entry name" value="Y_Y_Y"/>
</dbReference>
<dbReference type="PANTHER" id="PTHR45138">
    <property type="entry name" value="REGULATORY COMPONENTS OF SENSORY TRANSDUCTION SYSTEM"/>
    <property type="match status" value="1"/>
</dbReference>
<evidence type="ECO:0000256" key="3">
    <source>
        <dbReference type="SAM" id="Phobius"/>
    </source>
</evidence>
<evidence type="ECO:0000313" key="7">
    <source>
        <dbReference type="Proteomes" id="UP000323824"/>
    </source>
</evidence>
<dbReference type="EMBL" id="CP035807">
    <property type="protein sequence ID" value="QEN03660.1"/>
    <property type="molecule type" value="Genomic_DNA"/>
</dbReference>
<dbReference type="InterPro" id="IPR015943">
    <property type="entry name" value="WD40/YVTN_repeat-like_dom_sf"/>
</dbReference>
<dbReference type="Gene3D" id="2.130.10.10">
    <property type="entry name" value="YVTN repeat-like/Quinoprotein amine dehydrogenase"/>
    <property type="match status" value="3"/>
</dbReference>
<dbReference type="Gene3D" id="3.30.70.270">
    <property type="match status" value="1"/>
</dbReference>
<evidence type="ECO:0000256" key="2">
    <source>
        <dbReference type="ARBA" id="ARBA00034247"/>
    </source>
</evidence>
<evidence type="ECO:0000256" key="1">
    <source>
        <dbReference type="ARBA" id="ARBA00012528"/>
    </source>
</evidence>
<reference evidence="6 7" key="2">
    <citation type="submission" date="2019-09" db="EMBL/GenBank/DDBJ databases">
        <title>Complete Genome Sequence and Methylome Analysis of free living Spirochaetas.</title>
        <authorList>
            <person name="Leshcheva N."/>
            <person name="Mikheeva N."/>
        </authorList>
    </citation>
    <scope>NUCLEOTIDE SEQUENCE [LARGE SCALE GENOMIC DNA]</scope>
    <source>
        <strain evidence="6 7">P</strain>
    </source>
</reference>
<feature type="domain" description="GGDEF" evidence="5">
    <location>
        <begin position="855"/>
        <end position="981"/>
    </location>
</feature>
<accession>A0A5C1Q9A6</accession>
<dbReference type="NCBIfam" id="TIGR00254">
    <property type="entry name" value="GGDEF"/>
    <property type="match status" value="1"/>
</dbReference>
<keyword evidence="7" id="KW-1185">Reference proteome</keyword>
<keyword evidence="3" id="KW-1133">Transmembrane helix</keyword>
<dbReference type="SUPFAM" id="SSF63829">
    <property type="entry name" value="Calcium-dependent phosphotriesterase"/>
    <property type="match status" value="3"/>
</dbReference>
<dbReference type="InterPro" id="IPR050469">
    <property type="entry name" value="Diguanylate_Cyclase"/>
</dbReference>
<dbReference type="InterPro" id="IPR043128">
    <property type="entry name" value="Rev_trsase/Diguanyl_cyclase"/>
</dbReference>
<dbReference type="Pfam" id="PF07494">
    <property type="entry name" value="Reg_prop"/>
    <property type="match status" value="6"/>
</dbReference>
<dbReference type="Pfam" id="PF07495">
    <property type="entry name" value="Y_Y_Y"/>
    <property type="match status" value="1"/>
</dbReference>
<dbReference type="InterPro" id="IPR013783">
    <property type="entry name" value="Ig-like_fold"/>
</dbReference>
<dbReference type="InterPro" id="IPR000160">
    <property type="entry name" value="GGDEF_dom"/>
</dbReference>
<keyword evidence="3" id="KW-0812">Transmembrane</keyword>
<dbReference type="GO" id="GO:0043709">
    <property type="term" value="P:cell adhesion involved in single-species biofilm formation"/>
    <property type="evidence" value="ECO:0007669"/>
    <property type="project" value="TreeGrafter"/>
</dbReference>
<dbReference type="EC" id="2.7.7.65" evidence="1"/>
<dbReference type="Proteomes" id="UP000323824">
    <property type="component" value="Chromosome"/>
</dbReference>
<name>A0A5C1Q9A6_9SPIO</name>
<evidence type="ECO:0000313" key="6">
    <source>
        <dbReference type="EMBL" id="QEN03660.1"/>
    </source>
</evidence>
<dbReference type="SMART" id="SM00267">
    <property type="entry name" value="GGDEF"/>
    <property type="match status" value="1"/>
</dbReference>
<dbReference type="PANTHER" id="PTHR45138:SF9">
    <property type="entry name" value="DIGUANYLATE CYCLASE DGCM-RELATED"/>
    <property type="match status" value="1"/>
</dbReference>
<dbReference type="KEGG" id="sper:EW093_02735"/>
<dbReference type="PROSITE" id="PS50887">
    <property type="entry name" value="GGDEF"/>
    <property type="match status" value="1"/>
</dbReference>
<dbReference type="GO" id="GO:0052621">
    <property type="term" value="F:diguanylate cyclase activity"/>
    <property type="evidence" value="ECO:0007669"/>
    <property type="project" value="UniProtKB-EC"/>
</dbReference>
<sequence>MVNKKFYIFLIILKSLLLEASDTPYIFDIINKEQGLSSNAVSSIQQDSRGFLWLGTKSGLNYYDGYEFKVFHNDPFNDNSLAHDLVQTLYIDKDDTVWAGTYNGISRLDIATEKFTNYVYNSEDENSISNPIVTGLDRDNFGNLWIATLGGLNRLNLETGKIVRYLNNPEDSTSLMNNVVRSVMVDSKNRVWIGNLSGLDLYNPTTDSFIHYPYIEGIENGLPSPNVMKIIERGEDILYIGTWGGGVTKFNIKTDTYTNFPTLDNRIYTLNFDNNGFLWAGSWGGGISIIDVDSGNIKQLSSTKNLAGGISSDTIYSLFQDNTGIFWIGTNGGGLNKLNYQKQQLNFLTYNSEEKEGLSSGKIDVIFKGKNDNLWLSIYNEGLNIYNPKTKKVKHYRQDNKDPNSISSNIIGDIYEDSIGRIWLATNDGLNIYNPDKDNFEKFTDSFIKEQGISDTYTKIAEDKENNLWIGTYFNGLLKMDLDLKNIKHYNNLSDNLTREIVVRENGDIWIGTNRGLNKYNPETNDFTHYFLDKTDIKGINNNNIRSIIEDSNKHLWIGTLGGGVMRYNDSDNTFTHFTTNNGLSSNYVMSMAETNDNQIWIGTMNGVSIINILTYEIDTITKEDGLVDMEMSEGILVDKNKVYLGSFDTLSLFEKSEKIINKYSPLVYIKSVKLGNKLVPGLNPYTDKTKMEVDYADARYITFNFVGLSYLHPLKTEYSYKLEGFDKKWSKRDPRNFALYTNLSPGRYRLLVKAVNNDNVWSYKEAQLEIVIKPPFWKTWWAYLLYIIIILVFIYLLFGFKAGMDRRKRLLELEIINKKNIDLSIRDPLTGIYNRRYLKQRFDIEIEACIVYGTPISTLMLDIDNFKIFNDTHGHLAGDKCLISVVKAVQKVLNRPDDSFVRYGGEEFCILLPRTDLEGAKIIAENIRKSVEETGIVTVSIGVYTKIPVSTDVSNKLIKCADEALYLAKKRGKNRFEIGG</sequence>
<dbReference type="GO" id="GO:0005886">
    <property type="term" value="C:plasma membrane"/>
    <property type="evidence" value="ECO:0007669"/>
    <property type="project" value="TreeGrafter"/>
</dbReference>
<dbReference type="InterPro" id="IPR011110">
    <property type="entry name" value="Reg_prop"/>
</dbReference>
<dbReference type="OrthoDB" id="9813394at2"/>
<dbReference type="AlphaFoldDB" id="A0A5C1Q9A6"/>
<feature type="chain" id="PRO_5022932301" description="diguanylate cyclase" evidence="4">
    <location>
        <begin position="21"/>
        <end position="981"/>
    </location>
</feature>
<dbReference type="GO" id="GO:1902201">
    <property type="term" value="P:negative regulation of bacterial-type flagellum-dependent cell motility"/>
    <property type="evidence" value="ECO:0007669"/>
    <property type="project" value="TreeGrafter"/>
</dbReference>
<dbReference type="FunFam" id="3.30.70.270:FF:000001">
    <property type="entry name" value="Diguanylate cyclase domain protein"/>
    <property type="match status" value="1"/>
</dbReference>
<protein>
    <recommendedName>
        <fullName evidence="1">diguanylate cyclase</fullName>
        <ecNumber evidence="1">2.7.7.65</ecNumber>
    </recommendedName>
</protein>
<dbReference type="Gene3D" id="2.60.40.10">
    <property type="entry name" value="Immunoglobulins"/>
    <property type="match status" value="1"/>
</dbReference>
<dbReference type="Pfam" id="PF00990">
    <property type="entry name" value="GGDEF"/>
    <property type="match status" value="1"/>
</dbReference>
<evidence type="ECO:0000256" key="4">
    <source>
        <dbReference type="SAM" id="SignalP"/>
    </source>
</evidence>
<proteinExistence type="predicted"/>
<comment type="catalytic activity">
    <reaction evidence="2">
        <text>2 GTP = 3',3'-c-di-GMP + 2 diphosphate</text>
        <dbReference type="Rhea" id="RHEA:24898"/>
        <dbReference type="ChEBI" id="CHEBI:33019"/>
        <dbReference type="ChEBI" id="CHEBI:37565"/>
        <dbReference type="ChEBI" id="CHEBI:58805"/>
        <dbReference type="EC" id="2.7.7.65"/>
    </reaction>
</comment>
<dbReference type="CDD" id="cd01949">
    <property type="entry name" value="GGDEF"/>
    <property type="match status" value="1"/>
</dbReference>
<feature type="transmembrane region" description="Helical" evidence="3">
    <location>
        <begin position="781"/>
        <end position="801"/>
    </location>
</feature>
<dbReference type="InterPro" id="IPR029787">
    <property type="entry name" value="Nucleotide_cyclase"/>
</dbReference>
<feature type="signal peptide" evidence="4">
    <location>
        <begin position="1"/>
        <end position="20"/>
    </location>
</feature>
<evidence type="ECO:0000259" key="5">
    <source>
        <dbReference type="PROSITE" id="PS50887"/>
    </source>
</evidence>